<evidence type="ECO:0000313" key="2">
    <source>
        <dbReference type="EMBL" id="PEH42871.1"/>
    </source>
</evidence>
<evidence type="ECO:0000313" key="3">
    <source>
        <dbReference type="EMBL" id="UWX73605.1"/>
    </source>
</evidence>
<dbReference type="Proteomes" id="UP001059745">
    <property type="component" value="Chromosome 2"/>
</dbReference>
<reference evidence="2" key="3">
    <citation type="submission" date="2017-09" db="EMBL/GenBank/DDBJ databases">
        <title>FDA dAtabase for Regulatory Grade micrObial Sequences (FDA-ARGOS): Supporting development and validation of Infectious Disease Dx tests.</title>
        <authorList>
            <person name="Minogue T."/>
            <person name="Wolcott M."/>
            <person name="Wasieloski L."/>
            <person name="Aguilar W."/>
            <person name="Moore D."/>
            <person name="Tallon L.J."/>
            <person name="Sadzewicz L."/>
            <person name="Ott S."/>
            <person name="Zhao X."/>
            <person name="Nagaraj S."/>
            <person name="Vavikolanu K."/>
            <person name="Aluvathingal J."/>
            <person name="Nadendla S."/>
            <person name="Sichtig H."/>
        </authorList>
    </citation>
    <scope>NUCLEOTIDE SEQUENCE</scope>
    <source>
        <strain evidence="2">FDAARGOS_390</strain>
    </source>
</reference>
<dbReference type="EMBL" id="JPGG01000016">
    <property type="protein sequence ID" value="KGC12617.1"/>
    <property type="molecule type" value="Genomic_DNA"/>
</dbReference>
<dbReference type="OrthoDB" id="9008449at2"/>
<dbReference type="EMBL" id="PDDY01000001">
    <property type="protein sequence ID" value="PEH42871.1"/>
    <property type="molecule type" value="Genomic_DNA"/>
</dbReference>
<reference evidence="3" key="4">
    <citation type="submission" date="2022-09" db="EMBL/GenBank/DDBJ databases">
        <title>Genomic of Burkholderia gladioli.</title>
        <authorList>
            <person name="Wu H."/>
        </authorList>
    </citation>
    <scope>NUCLEOTIDE SEQUENCE</scope>
    <source>
        <strain evidence="3">ZN-S4</strain>
    </source>
</reference>
<organism evidence="2 5">
    <name type="scientific">Burkholderia gladioli</name>
    <name type="common">Pseudomonas marginata</name>
    <name type="synonym">Phytomonas marginata</name>
    <dbReference type="NCBI Taxonomy" id="28095"/>
    <lineage>
        <taxon>Bacteria</taxon>
        <taxon>Pseudomonadati</taxon>
        <taxon>Pseudomonadota</taxon>
        <taxon>Betaproteobacteria</taxon>
        <taxon>Burkholderiales</taxon>
        <taxon>Burkholderiaceae</taxon>
        <taxon>Burkholderia</taxon>
    </lineage>
</organism>
<dbReference type="Proteomes" id="UP000029590">
    <property type="component" value="Unassembled WGS sequence"/>
</dbReference>
<protein>
    <submittedName>
        <fullName evidence="2">DNA-binding protein</fullName>
    </submittedName>
</protein>
<dbReference type="RefSeq" id="WP_013690634.1">
    <property type="nucleotide sequence ID" value="NZ_CADEPP010000003.1"/>
</dbReference>
<evidence type="ECO:0000313" key="5">
    <source>
        <dbReference type="Proteomes" id="UP000220629"/>
    </source>
</evidence>
<dbReference type="GeneID" id="66460338"/>
<gene>
    <name evidence="2" type="ORF">CRM94_12315</name>
    <name evidence="1" type="ORF">DM48_2174</name>
    <name evidence="3" type="ORF">NYZ96_18830</name>
</gene>
<reference evidence="5" key="2">
    <citation type="submission" date="2017-09" db="EMBL/GenBank/DDBJ databases">
        <title>FDA dAtabase for Regulatory Grade micrObial Sequences (FDA-ARGOS): Supporting development and validation of Infectious Disease Dx tests.</title>
        <authorList>
            <person name="Minogue T."/>
            <person name="Wolcott M."/>
            <person name="Wasieloski L."/>
            <person name="Aguilar W."/>
            <person name="Moore D."/>
            <person name="Tallon L."/>
            <person name="Sadzewicz L."/>
            <person name="Ott S."/>
            <person name="Zhao X."/>
            <person name="Nagaraj S."/>
            <person name="Vavikolanu K."/>
            <person name="Aluvathingal J."/>
            <person name="Nadendla S."/>
            <person name="Sichtig H."/>
        </authorList>
    </citation>
    <scope>NUCLEOTIDE SEQUENCE [LARGE SCALE GENOMIC DNA]</scope>
    <source>
        <strain evidence="5">FDAARGOS_390</strain>
    </source>
</reference>
<keyword evidence="2" id="KW-0238">DNA-binding</keyword>
<dbReference type="GO" id="GO:0003677">
    <property type="term" value="F:DNA binding"/>
    <property type="evidence" value="ECO:0007669"/>
    <property type="project" value="UniProtKB-KW"/>
</dbReference>
<sequence>MDTCPNQSDAQFQAFLAKLLTQPQPAEWGEKQRIELDMARALSTSMLRVAEHLHAQPGDTESWLALYRYGRALDFILGSLAGGRDIHPRTLRTILKLAHFEVDANYPD</sequence>
<proteinExistence type="predicted"/>
<dbReference type="OMA" id="RRDIKPQ"/>
<reference evidence="1 4" key="1">
    <citation type="submission" date="2014-04" db="EMBL/GenBank/DDBJ databases">
        <authorList>
            <person name="Bishop-Lilly K.A."/>
            <person name="Broomall S.M."/>
            <person name="Chain P.S."/>
            <person name="Chertkov O."/>
            <person name="Coyne S.R."/>
            <person name="Daligault H.E."/>
            <person name="Davenport K.W."/>
            <person name="Erkkila T."/>
            <person name="Frey K.G."/>
            <person name="Gibbons H.S."/>
            <person name="Gu W."/>
            <person name="Jaissle J."/>
            <person name="Johnson S.L."/>
            <person name="Koroleva G.I."/>
            <person name="Ladner J.T."/>
            <person name="Lo C.-C."/>
            <person name="Minogue T.D."/>
            <person name="Munk C."/>
            <person name="Palacios G.F."/>
            <person name="Redden C.L."/>
            <person name="Rosenzweig C.N."/>
            <person name="Scholz M.B."/>
            <person name="Teshima H."/>
            <person name="Xu Y."/>
        </authorList>
    </citation>
    <scope>NUCLEOTIDE SEQUENCE [LARGE SCALE GENOMIC DNA]</scope>
    <source>
        <strain evidence="4">gladioli</strain>
        <strain evidence="1">Gladioli</strain>
    </source>
</reference>
<evidence type="ECO:0000313" key="4">
    <source>
        <dbReference type="Proteomes" id="UP000029590"/>
    </source>
</evidence>
<name>A0A095X9Q8_BURGA</name>
<evidence type="ECO:0000313" key="1">
    <source>
        <dbReference type="EMBL" id="KGC12617.1"/>
    </source>
</evidence>
<dbReference type="KEGG" id="bgo:BM43_5591"/>
<dbReference type="Proteomes" id="UP000220629">
    <property type="component" value="Unassembled WGS sequence"/>
</dbReference>
<accession>A0A095X9Q8</accession>
<dbReference type="EMBL" id="CP104215">
    <property type="protein sequence ID" value="UWX73605.1"/>
    <property type="molecule type" value="Genomic_DNA"/>
</dbReference>
<accession>A0A095G5K6</accession>
<dbReference type="AlphaFoldDB" id="A0A095X9Q8"/>